<feature type="compositionally biased region" description="Low complexity" evidence="2">
    <location>
        <begin position="56"/>
        <end position="73"/>
    </location>
</feature>
<accession>A0A8H4VLP8</accession>
<keyword evidence="1" id="KW-0863">Zinc-finger</keyword>
<dbReference type="GO" id="GO:0008270">
    <property type="term" value="F:zinc ion binding"/>
    <property type="evidence" value="ECO:0007669"/>
    <property type="project" value="UniProtKB-KW"/>
</dbReference>
<keyword evidence="1" id="KW-0862">Zinc</keyword>
<dbReference type="Proteomes" id="UP000521872">
    <property type="component" value="Unassembled WGS sequence"/>
</dbReference>
<gene>
    <name evidence="4" type="ORF">D9613_008082</name>
</gene>
<feature type="compositionally biased region" description="Basic and acidic residues" evidence="2">
    <location>
        <begin position="128"/>
        <end position="138"/>
    </location>
</feature>
<feature type="compositionally biased region" description="Polar residues" evidence="2">
    <location>
        <begin position="36"/>
        <end position="50"/>
    </location>
</feature>
<organism evidence="4 5">
    <name type="scientific">Agrocybe pediades</name>
    <dbReference type="NCBI Taxonomy" id="84607"/>
    <lineage>
        <taxon>Eukaryota</taxon>
        <taxon>Fungi</taxon>
        <taxon>Dikarya</taxon>
        <taxon>Basidiomycota</taxon>
        <taxon>Agaricomycotina</taxon>
        <taxon>Agaricomycetes</taxon>
        <taxon>Agaricomycetidae</taxon>
        <taxon>Agaricales</taxon>
        <taxon>Agaricineae</taxon>
        <taxon>Strophariaceae</taxon>
        <taxon>Agrocybe</taxon>
    </lineage>
</organism>
<evidence type="ECO:0000313" key="5">
    <source>
        <dbReference type="Proteomes" id="UP000521872"/>
    </source>
</evidence>
<name>A0A8H4VLP8_9AGAR</name>
<dbReference type="EMBL" id="JAACJL010000045">
    <property type="protein sequence ID" value="KAF4614172.1"/>
    <property type="molecule type" value="Genomic_DNA"/>
</dbReference>
<sequence length="243" mass="26680">MAMPEAGRSRFTQSKKSTMQSAPSLEPDNFLLLASPGQSPAYPTTPSSCSGHILYPLVLPTSPSSSSSPLPVTAKRHSSSPRNHPRKSSDSTKASRAPSLPEISDPTTSSPSCSSPPPAKRTRGAGKPHADKPYEPKPARKGKKSKPLEKRENLTRYEGSDPGAILEGLDARYKYDVFTTKDGEFYFGCPMHHCVRPTHRKADIKNHLLYTQQHNGEGFRCDFEGCNAVLSRADSLKRHRDKH</sequence>
<evidence type="ECO:0000313" key="4">
    <source>
        <dbReference type="EMBL" id="KAF4614172.1"/>
    </source>
</evidence>
<protein>
    <recommendedName>
        <fullName evidence="3">C2H2-type domain-containing protein</fullName>
    </recommendedName>
</protein>
<keyword evidence="1" id="KW-0479">Metal-binding</keyword>
<evidence type="ECO:0000256" key="1">
    <source>
        <dbReference type="PROSITE-ProRule" id="PRU00042"/>
    </source>
</evidence>
<feature type="compositionally biased region" description="Basic residues" evidence="2">
    <location>
        <begin position="74"/>
        <end position="86"/>
    </location>
</feature>
<evidence type="ECO:0000256" key="2">
    <source>
        <dbReference type="SAM" id="MobiDB-lite"/>
    </source>
</evidence>
<dbReference type="InterPro" id="IPR013087">
    <property type="entry name" value="Znf_C2H2_type"/>
</dbReference>
<comment type="caution">
    <text evidence="4">The sequence shown here is derived from an EMBL/GenBank/DDBJ whole genome shotgun (WGS) entry which is preliminary data.</text>
</comment>
<proteinExistence type="predicted"/>
<keyword evidence="5" id="KW-1185">Reference proteome</keyword>
<dbReference type="PROSITE" id="PS50157">
    <property type="entry name" value="ZINC_FINGER_C2H2_2"/>
    <property type="match status" value="1"/>
</dbReference>
<dbReference type="SMART" id="SM00355">
    <property type="entry name" value="ZnF_C2H2"/>
    <property type="match status" value="2"/>
</dbReference>
<feature type="compositionally biased region" description="Basic and acidic residues" evidence="2">
    <location>
        <begin position="146"/>
        <end position="159"/>
    </location>
</feature>
<evidence type="ECO:0000259" key="3">
    <source>
        <dbReference type="PROSITE" id="PS50157"/>
    </source>
</evidence>
<feature type="region of interest" description="Disordered" evidence="2">
    <location>
        <begin position="1"/>
        <end position="162"/>
    </location>
</feature>
<reference evidence="4 5" key="1">
    <citation type="submission" date="2019-12" db="EMBL/GenBank/DDBJ databases">
        <authorList>
            <person name="Floudas D."/>
            <person name="Bentzer J."/>
            <person name="Ahren D."/>
            <person name="Johansson T."/>
            <person name="Persson P."/>
            <person name="Tunlid A."/>
        </authorList>
    </citation>
    <scope>NUCLEOTIDE SEQUENCE [LARGE SCALE GENOMIC DNA]</scope>
    <source>
        <strain evidence="4 5">CBS 102.39</strain>
    </source>
</reference>
<feature type="domain" description="C2H2-type" evidence="3">
    <location>
        <begin position="219"/>
        <end position="243"/>
    </location>
</feature>
<dbReference type="PROSITE" id="PS00028">
    <property type="entry name" value="ZINC_FINGER_C2H2_1"/>
    <property type="match status" value="1"/>
</dbReference>
<feature type="compositionally biased region" description="Polar residues" evidence="2">
    <location>
        <begin position="10"/>
        <end position="23"/>
    </location>
</feature>
<dbReference type="AlphaFoldDB" id="A0A8H4VLP8"/>